<dbReference type="KEGG" id="alka:J0B03_04235"/>
<dbReference type="Gene3D" id="3.40.50.2000">
    <property type="entry name" value="Glycogen Phosphorylase B"/>
    <property type="match status" value="2"/>
</dbReference>
<dbReference type="CDD" id="cd03794">
    <property type="entry name" value="GT4_WbuB-like"/>
    <property type="match status" value="1"/>
</dbReference>
<dbReference type="AlphaFoldDB" id="A0A975AIN4"/>
<dbReference type="PANTHER" id="PTHR46401:SF2">
    <property type="entry name" value="GLYCOSYLTRANSFERASE WBBK-RELATED"/>
    <property type="match status" value="1"/>
</dbReference>
<keyword evidence="5" id="KW-1185">Reference proteome</keyword>
<dbReference type="RefSeq" id="WP_207300616.1">
    <property type="nucleotide sequence ID" value="NZ_CP071444.1"/>
</dbReference>
<keyword evidence="1" id="KW-0808">Transferase</keyword>
<evidence type="ECO:0000313" key="4">
    <source>
        <dbReference type="EMBL" id="QSX09278.1"/>
    </source>
</evidence>
<dbReference type="InterPro" id="IPR028098">
    <property type="entry name" value="Glyco_trans_4-like_N"/>
</dbReference>
<sequence>MRILFLMNSGFDTLGPSNHLLESIIKRLLENDHHIHIIEKNTGGRNPSVPVSILNEKLTFNAIKSDQVIKTSFIKRYLNDIQYAFKCIKFYKDKRNYDVVFLQSCNVAIFHVFLLKLFVNAPIIFNVQDIFPVNASMGNLISSRSIIYRILRFLQLKSYQYSDEIVTISDDMKKTLIDEGVATDKVSVVYNWSYSDKKIDIKDSENIFIKKYGIDVNEYKIVYAGNIGILQNVDIIIEAASKLKKVDNLIFYIIGDGAYRKKLTEKVKASNLENVKFLPMQDPKYATHIYSMADVNIIPLKKGIIKVALPSKTATCLATSKPIIACVDENSAFSKIIRQCDKCAVVDSDNPESLSKQILEFYSKNIRTKSENAYDIFDSMFSKEKNTKKYVDIIEKIKN</sequence>
<evidence type="ECO:0000259" key="2">
    <source>
        <dbReference type="Pfam" id="PF00534"/>
    </source>
</evidence>
<dbReference type="InterPro" id="IPR001296">
    <property type="entry name" value="Glyco_trans_1"/>
</dbReference>
<name>A0A975AIN4_9FIRM</name>
<gene>
    <name evidence="4" type="ORF">J0B03_04235</name>
</gene>
<dbReference type="Proteomes" id="UP000663499">
    <property type="component" value="Chromosome"/>
</dbReference>
<evidence type="ECO:0000259" key="3">
    <source>
        <dbReference type="Pfam" id="PF13439"/>
    </source>
</evidence>
<evidence type="ECO:0000256" key="1">
    <source>
        <dbReference type="ARBA" id="ARBA00022679"/>
    </source>
</evidence>
<protein>
    <submittedName>
        <fullName evidence="4">Glycosyltransferase family 4 protein</fullName>
    </submittedName>
</protein>
<feature type="domain" description="Glycosyltransferase subfamily 4-like N-terminal" evidence="3">
    <location>
        <begin position="22"/>
        <end position="191"/>
    </location>
</feature>
<reference evidence="4" key="1">
    <citation type="submission" date="2021-03" db="EMBL/GenBank/DDBJ databases">
        <title>Alkalibacter marinus sp. nov., isolated from tidal flat sediment.</title>
        <authorList>
            <person name="Namirimu T."/>
            <person name="Yang J.-A."/>
            <person name="Yang S.-H."/>
            <person name="Kim Y.-J."/>
            <person name="Kwon K.K."/>
        </authorList>
    </citation>
    <scope>NUCLEOTIDE SEQUENCE</scope>
    <source>
        <strain evidence="4">ES005</strain>
    </source>
</reference>
<dbReference type="GO" id="GO:0009103">
    <property type="term" value="P:lipopolysaccharide biosynthetic process"/>
    <property type="evidence" value="ECO:0007669"/>
    <property type="project" value="TreeGrafter"/>
</dbReference>
<dbReference type="EMBL" id="CP071444">
    <property type="protein sequence ID" value="QSX09278.1"/>
    <property type="molecule type" value="Genomic_DNA"/>
</dbReference>
<dbReference type="Pfam" id="PF00534">
    <property type="entry name" value="Glycos_transf_1"/>
    <property type="match status" value="1"/>
</dbReference>
<evidence type="ECO:0000313" key="5">
    <source>
        <dbReference type="Proteomes" id="UP000663499"/>
    </source>
</evidence>
<dbReference type="GO" id="GO:0016757">
    <property type="term" value="F:glycosyltransferase activity"/>
    <property type="evidence" value="ECO:0007669"/>
    <property type="project" value="InterPro"/>
</dbReference>
<organism evidence="4 5">
    <name type="scientific">Alkalibacter rhizosphaerae</name>
    <dbReference type="NCBI Taxonomy" id="2815577"/>
    <lineage>
        <taxon>Bacteria</taxon>
        <taxon>Bacillati</taxon>
        <taxon>Bacillota</taxon>
        <taxon>Clostridia</taxon>
        <taxon>Eubacteriales</taxon>
        <taxon>Eubacteriaceae</taxon>
        <taxon>Alkalibacter</taxon>
    </lineage>
</organism>
<proteinExistence type="predicted"/>
<feature type="domain" description="Glycosyl transferase family 1" evidence="2">
    <location>
        <begin position="208"/>
        <end position="365"/>
    </location>
</feature>
<dbReference type="Pfam" id="PF13439">
    <property type="entry name" value="Glyco_transf_4"/>
    <property type="match status" value="1"/>
</dbReference>
<dbReference type="SUPFAM" id="SSF53756">
    <property type="entry name" value="UDP-Glycosyltransferase/glycogen phosphorylase"/>
    <property type="match status" value="1"/>
</dbReference>
<accession>A0A975AIN4</accession>
<dbReference type="PANTHER" id="PTHR46401">
    <property type="entry name" value="GLYCOSYLTRANSFERASE WBBK-RELATED"/>
    <property type="match status" value="1"/>
</dbReference>